<protein>
    <submittedName>
        <fullName evidence="2">Uncharacterized protein</fullName>
    </submittedName>
</protein>
<organism evidence="2 4">
    <name type="scientific">Brevibacillus composti</name>
    <dbReference type="NCBI Taxonomy" id="2796470"/>
    <lineage>
        <taxon>Bacteria</taxon>
        <taxon>Bacillati</taxon>
        <taxon>Bacillota</taxon>
        <taxon>Bacilli</taxon>
        <taxon>Bacillales</taxon>
        <taxon>Paenibacillaceae</taxon>
        <taxon>Brevibacillus</taxon>
    </lineage>
</organism>
<dbReference type="Proteomes" id="UP000677234">
    <property type="component" value="Chromosome"/>
</dbReference>
<keyword evidence="1" id="KW-0812">Transmembrane</keyword>
<keyword evidence="1" id="KW-0472">Membrane</keyword>
<proteinExistence type="predicted"/>
<evidence type="ECO:0000313" key="4">
    <source>
        <dbReference type="Proteomes" id="UP000595847"/>
    </source>
</evidence>
<evidence type="ECO:0000313" key="3">
    <source>
        <dbReference type="EMBL" id="QUO40669.1"/>
    </source>
</evidence>
<dbReference type="EMBL" id="CP073708">
    <property type="protein sequence ID" value="QUO40669.1"/>
    <property type="molecule type" value="Genomic_DNA"/>
</dbReference>
<dbReference type="AlphaFoldDB" id="A0A7T5EJ82"/>
<gene>
    <name evidence="2" type="ORF">JD108_17075</name>
    <name evidence="3" type="ORF">KDJ56_17020</name>
</gene>
<dbReference type="Proteomes" id="UP000595847">
    <property type="component" value="Chromosome"/>
</dbReference>
<keyword evidence="1" id="KW-1133">Transmembrane helix</keyword>
<feature type="transmembrane region" description="Helical" evidence="1">
    <location>
        <begin position="43"/>
        <end position="63"/>
    </location>
</feature>
<dbReference type="EMBL" id="CP066308">
    <property type="protein sequence ID" value="QQE73587.1"/>
    <property type="molecule type" value="Genomic_DNA"/>
</dbReference>
<evidence type="ECO:0000256" key="1">
    <source>
        <dbReference type="SAM" id="Phobius"/>
    </source>
</evidence>
<feature type="transmembrane region" description="Helical" evidence="1">
    <location>
        <begin position="5"/>
        <end position="23"/>
    </location>
</feature>
<reference evidence="2 4" key="1">
    <citation type="submission" date="2020-12" db="EMBL/GenBank/DDBJ databases">
        <title>strain FJAT-54423T represents a novel species of the genus Brevibacillus.</title>
        <authorList>
            <person name="Tang R."/>
        </authorList>
    </citation>
    <scope>NUCLEOTIDE SEQUENCE [LARGE SCALE GENOMIC DNA]</scope>
    <source>
        <strain evidence="2 4">FJAT-54423</strain>
    </source>
</reference>
<reference evidence="3" key="2">
    <citation type="submission" date="2021-04" db="EMBL/GenBank/DDBJ databases">
        <title>Brevibacillus composti FJAT-54423, complete genome.</title>
        <authorList>
            <person name="Tang R."/>
        </authorList>
    </citation>
    <scope>NUCLEOTIDE SEQUENCE</scope>
    <source>
        <strain evidence="3">FJAT-54424</strain>
    </source>
</reference>
<accession>A0A7T5EJ82</accession>
<keyword evidence="5" id="KW-1185">Reference proteome</keyword>
<sequence length="141" mass="16002">MRNRFLALFGYAIIYGLVFWQLLEVQILLREQAAATYRPLAYMIYSTVLSVILGLLAAVPHLVRMFRARGSWRYDWAAILAVGIPALIGAAYAWLYYSPVGVYLPLPQAILTENSPVRPICGFVLGYLLLHSVQKRERGER</sequence>
<dbReference type="KEGG" id="bcop:JD108_17075"/>
<evidence type="ECO:0000313" key="2">
    <source>
        <dbReference type="EMBL" id="QQE73587.1"/>
    </source>
</evidence>
<dbReference type="RefSeq" id="WP_198827194.1">
    <property type="nucleotide sequence ID" value="NZ_CP066308.1"/>
</dbReference>
<name>A0A7T5EJ82_9BACL</name>
<evidence type="ECO:0000313" key="5">
    <source>
        <dbReference type="Proteomes" id="UP000677234"/>
    </source>
</evidence>
<feature type="transmembrane region" description="Helical" evidence="1">
    <location>
        <begin position="75"/>
        <end position="97"/>
    </location>
</feature>